<accession>K6ZP85</accession>
<feature type="transmembrane region" description="Helical" evidence="1">
    <location>
        <begin position="163"/>
        <end position="184"/>
    </location>
</feature>
<name>K6ZP85_9ALTE</name>
<evidence type="ECO:0000313" key="2">
    <source>
        <dbReference type="EMBL" id="AGH47254.1"/>
    </source>
</evidence>
<sequence>MYKKHLGFAFNIIALGLFFPGILLTMFSFNMEMAANLSGSALTSSLIDKELSIMATISELWEDQRLLVAALIFAFSVCIPLLKTLLLCFAYFTKSPQIEKRLINFVGAIGKWSMADVFVIAIFLAIMSTNHAETITSEQFSVFGFKIALDISTQTLSAAGEGFYYFTAYCLLSLIGTQLTSSGIKHKPMT</sequence>
<dbReference type="InterPro" id="IPR007498">
    <property type="entry name" value="PqiA-like"/>
</dbReference>
<dbReference type="eggNOG" id="COG2995">
    <property type="taxonomic scope" value="Bacteria"/>
</dbReference>
<gene>
    <name evidence="2" type="ORF">C427_5155</name>
</gene>
<evidence type="ECO:0000313" key="3">
    <source>
        <dbReference type="Proteomes" id="UP000011864"/>
    </source>
</evidence>
<dbReference type="STRING" id="1129794.C427_5155"/>
<keyword evidence="1" id="KW-1133">Transmembrane helix</keyword>
<dbReference type="OrthoDB" id="9800207at2"/>
<reference evidence="2 3" key="1">
    <citation type="journal article" date="2013" name="Genome Announc.">
        <title>Complete Genome Sequence of Glaciecola psychrophila Strain 170T.</title>
        <authorList>
            <person name="Yin J."/>
            <person name="Chen J."/>
            <person name="Liu G."/>
            <person name="Yu Y."/>
            <person name="Song L."/>
            <person name="Wang X."/>
            <person name="Qu X."/>
        </authorList>
    </citation>
    <scope>NUCLEOTIDE SEQUENCE [LARGE SCALE GENOMIC DNA]</scope>
    <source>
        <strain evidence="2 3">170</strain>
    </source>
</reference>
<dbReference type="KEGG" id="gps:C427_5155"/>
<feature type="transmembrane region" description="Helical" evidence="1">
    <location>
        <begin position="66"/>
        <end position="90"/>
    </location>
</feature>
<proteinExistence type="predicted"/>
<dbReference type="Pfam" id="PF04403">
    <property type="entry name" value="PqiA"/>
    <property type="match status" value="1"/>
</dbReference>
<keyword evidence="3" id="KW-1185">Reference proteome</keyword>
<feature type="transmembrane region" description="Helical" evidence="1">
    <location>
        <begin position="7"/>
        <end position="29"/>
    </location>
</feature>
<dbReference type="AlphaFoldDB" id="K6ZP85"/>
<keyword evidence="1" id="KW-0812">Transmembrane</keyword>
<feature type="transmembrane region" description="Helical" evidence="1">
    <location>
        <begin position="102"/>
        <end position="127"/>
    </location>
</feature>
<organism evidence="2 3">
    <name type="scientific">Paraglaciecola psychrophila 170</name>
    <dbReference type="NCBI Taxonomy" id="1129794"/>
    <lineage>
        <taxon>Bacteria</taxon>
        <taxon>Pseudomonadati</taxon>
        <taxon>Pseudomonadota</taxon>
        <taxon>Gammaproteobacteria</taxon>
        <taxon>Alteromonadales</taxon>
        <taxon>Alteromonadaceae</taxon>
        <taxon>Paraglaciecola</taxon>
    </lineage>
</organism>
<dbReference type="PATRIC" id="fig|1129794.4.peg.5140"/>
<evidence type="ECO:0000256" key="1">
    <source>
        <dbReference type="SAM" id="Phobius"/>
    </source>
</evidence>
<dbReference type="HOGENOM" id="CLU_115847_0_0_6"/>
<protein>
    <submittedName>
        <fullName evidence="2">Paraquat-inducible protein A</fullName>
    </submittedName>
</protein>
<keyword evidence="1" id="KW-0472">Membrane</keyword>
<dbReference type="RefSeq" id="WP_007638063.1">
    <property type="nucleotide sequence ID" value="NC_020514.1"/>
</dbReference>
<dbReference type="Proteomes" id="UP000011864">
    <property type="component" value="Chromosome"/>
</dbReference>
<dbReference type="EMBL" id="CP003837">
    <property type="protein sequence ID" value="AGH47254.1"/>
    <property type="molecule type" value="Genomic_DNA"/>
</dbReference>